<accession>A0A552KZV3</accession>
<feature type="domain" description="DUF4351" evidence="1">
    <location>
        <begin position="22"/>
        <end position="78"/>
    </location>
</feature>
<evidence type="ECO:0000313" key="2">
    <source>
        <dbReference type="EMBL" id="TRV13445.1"/>
    </source>
</evidence>
<dbReference type="Proteomes" id="UP000315868">
    <property type="component" value="Unassembled WGS sequence"/>
</dbReference>
<proteinExistence type="predicted"/>
<gene>
    <name evidence="2" type="ORF">EWV45_07530</name>
</gene>
<dbReference type="PANTHER" id="PTHR35586:SF2">
    <property type="entry name" value="SLL1542 PROTEIN"/>
    <property type="match status" value="1"/>
</dbReference>
<comment type="caution">
    <text evidence="2">The sequence shown here is derived from an EMBL/GenBank/DDBJ whole genome shotgun (WGS) entry which is preliminary data.</text>
</comment>
<dbReference type="Pfam" id="PF14261">
    <property type="entry name" value="DUF4351"/>
    <property type="match status" value="1"/>
</dbReference>
<evidence type="ECO:0000259" key="1">
    <source>
        <dbReference type="Pfam" id="PF14261"/>
    </source>
</evidence>
<reference evidence="2 3" key="1">
    <citation type="submission" date="2019-01" db="EMBL/GenBank/DDBJ databases">
        <title>Coherence of Microcystis species and biogeography revealed through population genomics.</title>
        <authorList>
            <person name="Perez-Carrascal O.M."/>
            <person name="Terrat Y."/>
            <person name="Giani A."/>
            <person name="Fortin N."/>
            <person name="Tromas N."/>
            <person name="Shapiro B.J."/>
        </authorList>
    </citation>
    <scope>NUCLEOTIDE SEQUENCE [LARGE SCALE GENOMIC DNA]</scope>
    <source>
        <strain evidence="2">Mf_QC_C_20070823_S10D</strain>
    </source>
</reference>
<dbReference type="AlphaFoldDB" id="A0A552KZV3"/>
<name>A0A552KZV3_9CHRO</name>
<dbReference type="PANTHER" id="PTHR35586">
    <property type="entry name" value="SLL1691 PROTEIN"/>
    <property type="match status" value="1"/>
</dbReference>
<organism evidence="2 3">
    <name type="scientific">Microcystis flos-aquae Mf_QC_C_20070823_S10D</name>
    <dbReference type="NCBI Taxonomy" id="2486236"/>
    <lineage>
        <taxon>Bacteria</taxon>
        <taxon>Bacillati</taxon>
        <taxon>Cyanobacteriota</taxon>
        <taxon>Cyanophyceae</taxon>
        <taxon>Oscillatoriophycideae</taxon>
        <taxon>Chroococcales</taxon>
        <taxon>Microcystaceae</taxon>
        <taxon>Microcystis</taxon>
    </lineage>
</organism>
<evidence type="ECO:0000313" key="3">
    <source>
        <dbReference type="Proteomes" id="UP000315868"/>
    </source>
</evidence>
<protein>
    <submittedName>
        <fullName evidence="2">DUF4351 domain-containing protein</fullName>
    </submittedName>
</protein>
<dbReference type="InterPro" id="IPR025587">
    <property type="entry name" value="DUF4351"/>
</dbReference>
<sequence length="89" mass="10299">MKESVIYQEILAKGITEGEILGFKKGEANLILKQINRRVGNISTDWVNKIQELSLEQLEDLGEALLDFTSQSDLINWFNYLEENKKNIR</sequence>
<dbReference type="EMBL" id="SFAM01000065">
    <property type="protein sequence ID" value="TRV13445.1"/>
    <property type="molecule type" value="Genomic_DNA"/>
</dbReference>